<feature type="region of interest" description="Disordered" evidence="1">
    <location>
        <begin position="37"/>
        <end position="63"/>
    </location>
</feature>
<evidence type="ECO:0000313" key="3">
    <source>
        <dbReference type="Proteomes" id="UP000585474"/>
    </source>
</evidence>
<dbReference type="AlphaFoldDB" id="A0A7J0FIA1"/>
<sequence>MGNQRPAEGDESTVIMAGCEEPTVKTKHVRTAFENTKRQYKEPRAVNRHRNQPRTSTSSSHDLSKHRFSLCELRDNCKGIKHTMTKYGLTRAGVSALLSLGSKLGGPQELGEVFLNIDTVRAKAIVAMGLLLLRKLGLNNCAGARTGTKSSSHPERHGWVSHLPTDTAVGAFKVRAELGYKRRTVILTQQNRSPLKALETSNAPQDLLWKAYPQPWHSGMAALGSASKNMKTASLHSGSKLHISDLT</sequence>
<dbReference type="EMBL" id="BJWL01000012">
    <property type="protein sequence ID" value="GFY98401.1"/>
    <property type="molecule type" value="Genomic_DNA"/>
</dbReference>
<protein>
    <submittedName>
        <fullName evidence="2">Uncharacterized protein</fullName>
    </submittedName>
</protein>
<keyword evidence="3" id="KW-1185">Reference proteome</keyword>
<organism evidence="2 3">
    <name type="scientific">Actinidia rufa</name>
    <dbReference type="NCBI Taxonomy" id="165716"/>
    <lineage>
        <taxon>Eukaryota</taxon>
        <taxon>Viridiplantae</taxon>
        <taxon>Streptophyta</taxon>
        <taxon>Embryophyta</taxon>
        <taxon>Tracheophyta</taxon>
        <taxon>Spermatophyta</taxon>
        <taxon>Magnoliopsida</taxon>
        <taxon>eudicotyledons</taxon>
        <taxon>Gunneridae</taxon>
        <taxon>Pentapetalae</taxon>
        <taxon>asterids</taxon>
        <taxon>Ericales</taxon>
        <taxon>Actinidiaceae</taxon>
        <taxon>Actinidia</taxon>
    </lineage>
</organism>
<evidence type="ECO:0000313" key="2">
    <source>
        <dbReference type="EMBL" id="GFY98401.1"/>
    </source>
</evidence>
<accession>A0A7J0FIA1</accession>
<dbReference type="Proteomes" id="UP000585474">
    <property type="component" value="Unassembled WGS sequence"/>
</dbReference>
<proteinExistence type="predicted"/>
<comment type="caution">
    <text evidence="2">The sequence shown here is derived from an EMBL/GenBank/DDBJ whole genome shotgun (WGS) entry which is preliminary data.</text>
</comment>
<reference evidence="2 3" key="1">
    <citation type="submission" date="2019-07" db="EMBL/GenBank/DDBJ databases">
        <title>De Novo Assembly of kiwifruit Actinidia rufa.</title>
        <authorList>
            <person name="Sugita-Konishi S."/>
            <person name="Sato K."/>
            <person name="Mori E."/>
            <person name="Abe Y."/>
            <person name="Kisaki G."/>
            <person name="Hamano K."/>
            <person name="Suezawa K."/>
            <person name="Otani M."/>
            <person name="Fukuda T."/>
            <person name="Manabe T."/>
            <person name="Gomi K."/>
            <person name="Tabuchi M."/>
            <person name="Akimitsu K."/>
            <person name="Kataoka I."/>
        </authorList>
    </citation>
    <scope>NUCLEOTIDE SEQUENCE [LARGE SCALE GENOMIC DNA]</scope>
    <source>
        <strain evidence="3">cv. Fuchu</strain>
    </source>
</reference>
<name>A0A7J0FIA1_9ERIC</name>
<evidence type="ECO:0000256" key="1">
    <source>
        <dbReference type="SAM" id="MobiDB-lite"/>
    </source>
</evidence>
<gene>
    <name evidence="2" type="ORF">Acr_12g0009420</name>
</gene>